<proteinExistence type="predicted"/>
<evidence type="ECO:0000256" key="1">
    <source>
        <dbReference type="ARBA" id="ARBA00022598"/>
    </source>
</evidence>
<dbReference type="Proteomes" id="UP000647241">
    <property type="component" value="Unassembled WGS sequence"/>
</dbReference>
<dbReference type="CDD" id="cd16442">
    <property type="entry name" value="BPL"/>
    <property type="match status" value="1"/>
</dbReference>
<keyword evidence="9" id="KW-1185">Reference proteome</keyword>
<dbReference type="InterPro" id="IPR045864">
    <property type="entry name" value="aa-tRNA-synth_II/BPL/LPL"/>
</dbReference>
<sequence>MSTESSAFDLAAVEATIAGTPFAGQVRYFASVGSTNALALEAAQAGARVGAWVAEEQTAGRGRGGHGWHSAAGDGLYLSVLVAPPLPMTMALWLSLATGLAAREAILEVTGMTVDIRWPNDLLLYQRKCGGILVETAVDADMLRYAVIGIGINVNHAGFPTELETLATSLRMESRGRVSREDILGALLRTLAKEIALLVQENRGEITGSGLLERFTEASSWVRGKRVKVEEGGGYTGVTNGLDRRGFLLVDGDDGTMHTVLSGGVREG</sequence>
<evidence type="ECO:0000256" key="6">
    <source>
        <dbReference type="ARBA" id="ARBA00047846"/>
    </source>
</evidence>
<dbReference type="SUPFAM" id="SSF55681">
    <property type="entry name" value="Class II aaRS and biotin synthetases"/>
    <property type="match status" value="1"/>
</dbReference>
<protein>
    <recommendedName>
        <fullName evidence="5">biotin--[biotin carboxyl-carrier protein] ligase</fullName>
        <ecNumber evidence="5">6.3.4.15</ecNumber>
    </recommendedName>
</protein>
<name>A0A917LXF1_9BACT</name>
<reference evidence="8" key="2">
    <citation type="submission" date="2020-09" db="EMBL/GenBank/DDBJ databases">
        <authorList>
            <person name="Sun Q."/>
            <person name="Zhou Y."/>
        </authorList>
    </citation>
    <scope>NUCLEOTIDE SEQUENCE</scope>
    <source>
        <strain evidence="8">CGMCC 1.12997</strain>
    </source>
</reference>
<keyword evidence="2" id="KW-0547">Nucleotide-binding</keyword>
<evidence type="ECO:0000313" key="8">
    <source>
        <dbReference type="EMBL" id="GGG63539.1"/>
    </source>
</evidence>
<dbReference type="AlphaFoldDB" id="A0A917LXF1"/>
<dbReference type="EC" id="6.3.4.15" evidence="5"/>
<dbReference type="PANTHER" id="PTHR12835">
    <property type="entry name" value="BIOTIN PROTEIN LIGASE"/>
    <property type="match status" value="1"/>
</dbReference>
<dbReference type="Gene3D" id="2.30.30.100">
    <property type="match status" value="1"/>
</dbReference>
<dbReference type="InterPro" id="IPR008988">
    <property type="entry name" value="Transcriptional_repressor_C"/>
</dbReference>
<evidence type="ECO:0000259" key="7">
    <source>
        <dbReference type="PROSITE" id="PS51733"/>
    </source>
</evidence>
<dbReference type="PROSITE" id="PS51733">
    <property type="entry name" value="BPL_LPL_CATALYTIC"/>
    <property type="match status" value="1"/>
</dbReference>
<evidence type="ECO:0000256" key="2">
    <source>
        <dbReference type="ARBA" id="ARBA00022741"/>
    </source>
</evidence>
<keyword evidence="4" id="KW-0092">Biotin</keyword>
<dbReference type="Gene3D" id="3.30.930.10">
    <property type="entry name" value="Bira Bifunctional Protein, Domain 2"/>
    <property type="match status" value="1"/>
</dbReference>
<organism evidence="8 9">
    <name type="scientific">Edaphobacter dinghuensis</name>
    <dbReference type="NCBI Taxonomy" id="1560005"/>
    <lineage>
        <taxon>Bacteria</taxon>
        <taxon>Pseudomonadati</taxon>
        <taxon>Acidobacteriota</taxon>
        <taxon>Terriglobia</taxon>
        <taxon>Terriglobales</taxon>
        <taxon>Acidobacteriaceae</taxon>
        <taxon>Edaphobacter</taxon>
    </lineage>
</organism>
<dbReference type="NCBIfam" id="TIGR00121">
    <property type="entry name" value="birA_ligase"/>
    <property type="match status" value="1"/>
</dbReference>
<dbReference type="Pfam" id="PF02237">
    <property type="entry name" value="BPL_C"/>
    <property type="match status" value="1"/>
</dbReference>
<gene>
    <name evidence="8" type="ORF">GCM10011585_01330</name>
</gene>
<accession>A0A917LXF1</accession>
<dbReference type="SUPFAM" id="SSF50037">
    <property type="entry name" value="C-terminal domain of transcriptional repressors"/>
    <property type="match status" value="1"/>
</dbReference>
<comment type="caution">
    <text evidence="8">The sequence shown here is derived from an EMBL/GenBank/DDBJ whole genome shotgun (WGS) entry which is preliminary data.</text>
</comment>
<dbReference type="RefSeq" id="WP_188552250.1">
    <property type="nucleotide sequence ID" value="NZ_BMGT01000001.1"/>
</dbReference>
<evidence type="ECO:0000313" key="9">
    <source>
        <dbReference type="Proteomes" id="UP000647241"/>
    </source>
</evidence>
<dbReference type="PANTHER" id="PTHR12835:SF5">
    <property type="entry name" value="BIOTIN--PROTEIN LIGASE"/>
    <property type="match status" value="1"/>
</dbReference>
<dbReference type="GO" id="GO:0005524">
    <property type="term" value="F:ATP binding"/>
    <property type="evidence" value="ECO:0007669"/>
    <property type="project" value="UniProtKB-KW"/>
</dbReference>
<dbReference type="GO" id="GO:0005737">
    <property type="term" value="C:cytoplasm"/>
    <property type="evidence" value="ECO:0007669"/>
    <property type="project" value="TreeGrafter"/>
</dbReference>
<dbReference type="EMBL" id="BMGT01000001">
    <property type="protein sequence ID" value="GGG63539.1"/>
    <property type="molecule type" value="Genomic_DNA"/>
</dbReference>
<keyword evidence="1" id="KW-0436">Ligase</keyword>
<dbReference type="InterPro" id="IPR004143">
    <property type="entry name" value="BPL_LPL_catalytic"/>
</dbReference>
<reference evidence="8" key="1">
    <citation type="journal article" date="2014" name="Int. J. Syst. Evol. Microbiol.">
        <title>Complete genome sequence of Corynebacterium casei LMG S-19264T (=DSM 44701T), isolated from a smear-ripened cheese.</title>
        <authorList>
            <consortium name="US DOE Joint Genome Institute (JGI-PGF)"/>
            <person name="Walter F."/>
            <person name="Albersmeier A."/>
            <person name="Kalinowski J."/>
            <person name="Ruckert C."/>
        </authorList>
    </citation>
    <scope>NUCLEOTIDE SEQUENCE</scope>
    <source>
        <strain evidence="8">CGMCC 1.12997</strain>
    </source>
</reference>
<comment type="catalytic activity">
    <reaction evidence="6">
        <text>biotin + L-lysyl-[protein] + ATP = N(6)-biotinyl-L-lysyl-[protein] + AMP + diphosphate + H(+)</text>
        <dbReference type="Rhea" id="RHEA:11756"/>
        <dbReference type="Rhea" id="RHEA-COMP:9752"/>
        <dbReference type="Rhea" id="RHEA-COMP:10505"/>
        <dbReference type="ChEBI" id="CHEBI:15378"/>
        <dbReference type="ChEBI" id="CHEBI:29969"/>
        <dbReference type="ChEBI" id="CHEBI:30616"/>
        <dbReference type="ChEBI" id="CHEBI:33019"/>
        <dbReference type="ChEBI" id="CHEBI:57586"/>
        <dbReference type="ChEBI" id="CHEBI:83144"/>
        <dbReference type="ChEBI" id="CHEBI:456215"/>
        <dbReference type="EC" id="6.3.4.15"/>
    </reaction>
</comment>
<evidence type="ECO:0000256" key="3">
    <source>
        <dbReference type="ARBA" id="ARBA00022840"/>
    </source>
</evidence>
<dbReference type="Pfam" id="PF03099">
    <property type="entry name" value="BPL_LplA_LipB"/>
    <property type="match status" value="1"/>
</dbReference>
<evidence type="ECO:0000256" key="4">
    <source>
        <dbReference type="ARBA" id="ARBA00023267"/>
    </source>
</evidence>
<feature type="domain" description="BPL/LPL catalytic" evidence="7">
    <location>
        <begin position="11"/>
        <end position="199"/>
    </location>
</feature>
<evidence type="ECO:0000256" key="5">
    <source>
        <dbReference type="ARBA" id="ARBA00024227"/>
    </source>
</evidence>
<keyword evidence="3" id="KW-0067">ATP-binding</keyword>
<dbReference type="InterPro" id="IPR003142">
    <property type="entry name" value="BPL_C"/>
</dbReference>
<dbReference type="InterPro" id="IPR004408">
    <property type="entry name" value="Biotin_CoA_COase_ligase"/>
</dbReference>
<dbReference type="GO" id="GO:0004077">
    <property type="term" value="F:biotin--[biotin carboxyl-carrier protein] ligase activity"/>
    <property type="evidence" value="ECO:0007669"/>
    <property type="project" value="UniProtKB-EC"/>
</dbReference>